<evidence type="ECO:0000313" key="7">
    <source>
        <dbReference type="EMBL" id="KAL1225297.1"/>
    </source>
</evidence>
<name>A0ABD1C7B6_CARAN</name>
<reference evidence="7 8" key="1">
    <citation type="submission" date="2024-04" db="EMBL/GenBank/DDBJ databases">
        <title>Genome assembly C_amara_ONT_v2.</title>
        <authorList>
            <person name="Yant L."/>
            <person name="Moore C."/>
            <person name="Slenker M."/>
        </authorList>
    </citation>
    <scope>NUCLEOTIDE SEQUENCE [LARGE SCALE GENOMIC DNA]</scope>
    <source>
        <tissue evidence="7">Leaf</tissue>
    </source>
</reference>
<evidence type="ECO:0000256" key="4">
    <source>
        <dbReference type="ARBA" id="ARBA00022525"/>
    </source>
</evidence>
<keyword evidence="8" id="KW-1185">Reference proteome</keyword>
<evidence type="ECO:0000256" key="6">
    <source>
        <dbReference type="SAM" id="SignalP"/>
    </source>
</evidence>
<dbReference type="AlphaFoldDB" id="A0ABD1C7B6"/>
<evidence type="ECO:0000256" key="3">
    <source>
        <dbReference type="ARBA" id="ARBA00022471"/>
    </source>
</evidence>
<dbReference type="InterPro" id="IPR010264">
    <property type="entry name" value="Self-incomp_S1"/>
</dbReference>
<accession>A0ABD1C7B6</accession>
<keyword evidence="4" id="KW-0964">Secreted</keyword>
<dbReference type="GO" id="GO:0060320">
    <property type="term" value="P:rejection of self pollen"/>
    <property type="evidence" value="ECO:0007669"/>
    <property type="project" value="UniProtKB-KW"/>
</dbReference>
<comment type="caution">
    <text evidence="7">The sequence shown here is derived from an EMBL/GenBank/DDBJ whole genome shotgun (WGS) entry which is preliminary data.</text>
</comment>
<evidence type="ECO:0000256" key="2">
    <source>
        <dbReference type="ARBA" id="ARBA00005581"/>
    </source>
</evidence>
<dbReference type="EMBL" id="JBANAX010000034">
    <property type="protein sequence ID" value="KAL1225297.1"/>
    <property type="molecule type" value="Genomic_DNA"/>
</dbReference>
<proteinExistence type="inferred from homology"/>
<feature type="chain" id="PRO_5044816134" description="S-protein homolog" evidence="6">
    <location>
        <begin position="22"/>
        <end position="144"/>
    </location>
</feature>
<sequence length="144" mass="17036">MEKILICVFFFFLISIQEIDSILVFRHFNIEILNHLGGNKRLMFNCRENGGSTAVEFLSFNASQKIYFRVYPQTLIWCNLWKGPDFVHRTKFDAFVAHEGFIRNVCGGRKPNVCLWEAEDSGIWVRNNKDGVFNFMYRWDTHEL</sequence>
<evidence type="ECO:0000256" key="5">
    <source>
        <dbReference type="ARBA" id="ARBA00022729"/>
    </source>
</evidence>
<comment type="similarity">
    <text evidence="2">Belongs to the plant self-incompatibility (S1) protein family.</text>
</comment>
<feature type="signal peptide" evidence="6">
    <location>
        <begin position="1"/>
        <end position="21"/>
    </location>
</feature>
<dbReference type="GO" id="GO:0005576">
    <property type="term" value="C:extracellular region"/>
    <property type="evidence" value="ECO:0007669"/>
    <property type="project" value="UniProtKB-SubCell"/>
</dbReference>
<dbReference type="Pfam" id="PF05938">
    <property type="entry name" value="Self-incomp_S1"/>
    <property type="match status" value="1"/>
</dbReference>
<protein>
    <recommendedName>
        <fullName evidence="9">S-protein homolog</fullName>
    </recommendedName>
</protein>
<comment type="subcellular location">
    <subcellularLocation>
        <location evidence="1">Secreted</location>
    </subcellularLocation>
</comment>
<evidence type="ECO:0008006" key="9">
    <source>
        <dbReference type="Google" id="ProtNLM"/>
    </source>
</evidence>
<evidence type="ECO:0000313" key="8">
    <source>
        <dbReference type="Proteomes" id="UP001558713"/>
    </source>
</evidence>
<gene>
    <name evidence="7" type="ORF">V5N11_003841</name>
</gene>
<dbReference type="Proteomes" id="UP001558713">
    <property type="component" value="Unassembled WGS sequence"/>
</dbReference>
<keyword evidence="5 6" id="KW-0732">Signal</keyword>
<keyword evidence="3" id="KW-0713">Self-incompatibility</keyword>
<evidence type="ECO:0000256" key="1">
    <source>
        <dbReference type="ARBA" id="ARBA00004613"/>
    </source>
</evidence>
<organism evidence="7 8">
    <name type="scientific">Cardamine amara subsp. amara</name>
    <dbReference type="NCBI Taxonomy" id="228776"/>
    <lineage>
        <taxon>Eukaryota</taxon>
        <taxon>Viridiplantae</taxon>
        <taxon>Streptophyta</taxon>
        <taxon>Embryophyta</taxon>
        <taxon>Tracheophyta</taxon>
        <taxon>Spermatophyta</taxon>
        <taxon>Magnoliopsida</taxon>
        <taxon>eudicotyledons</taxon>
        <taxon>Gunneridae</taxon>
        <taxon>Pentapetalae</taxon>
        <taxon>rosids</taxon>
        <taxon>malvids</taxon>
        <taxon>Brassicales</taxon>
        <taxon>Brassicaceae</taxon>
        <taxon>Cardamineae</taxon>
        <taxon>Cardamine</taxon>
    </lineage>
</organism>